<evidence type="ECO:0000256" key="1">
    <source>
        <dbReference type="SAM" id="MobiDB-lite"/>
    </source>
</evidence>
<organism evidence="2 3">
    <name type="scientific">Portunus trituberculatus</name>
    <name type="common">Swimming crab</name>
    <name type="synonym">Neptunus trituberculatus</name>
    <dbReference type="NCBI Taxonomy" id="210409"/>
    <lineage>
        <taxon>Eukaryota</taxon>
        <taxon>Metazoa</taxon>
        <taxon>Ecdysozoa</taxon>
        <taxon>Arthropoda</taxon>
        <taxon>Crustacea</taxon>
        <taxon>Multicrustacea</taxon>
        <taxon>Malacostraca</taxon>
        <taxon>Eumalacostraca</taxon>
        <taxon>Eucarida</taxon>
        <taxon>Decapoda</taxon>
        <taxon>Pleocyemata</taxon>
        <taxon>Brachyura</taxon>
        <taxon>Eubrachyura</taxon>
        <taxon>Portunoidea</taxon>
        <taxon>Portunidae</taxon>
        <taxon>Portuninae</taxon>
        <taxon>Portunus</taxon>
    </lineage>
</organism>
<dbReference type="Proteomes" id="UP000324222">
    <property type="component" value="Unassembled WGS sequence"/>
</dbReference>
<comment type="caution">
    <text evidence="2">The sequence shown here is derived from an EMBL/GenBank/DDBJ whole genome shotgun (WGS) entry which is preliminary data.</text>
</comment>
<reference evidence="2 3" key="1">
    <citation type="submission" date="2019-05" db="EMBL/GenBank/DDBJ databases">
        <title>Another draft genome of Portunus trituberculatus and its Hox gene families provides insights of decapod evolution.</title>
        <authorList>
            <person name="Jeong J.-H."/>
            <person name="Song I."/>
            <person name="Kim S."/>
            <person name="Choi T."/>
            <person name="Kim D."/>
            <person name="Ryu S."/>
            <person name="Kim W."/>
        </authorList>
    </citation>
    <scope>NUCLEOTIDE SEQUENCE [LARGE SCALE GENOMIC DNA]</scope>
    <source>
        <tissue evidence="2">Muscle</tissue>
    </source>
</reference>
<evidence type="ECO:0000313" key="2">
    <source>
        <dbReference type="EMBL" id="MPC59151.1"/>
    </source>
</evidence>
<evidence type="ECO:0000313" key="3">
    <source>
        <dbReference type="Proteomes" id="UP000324222"/>
    </source>
</evidence>
<name>A0A5B7GGD0_PORTR</name>
<proteinExistence type="predicted"/>
<feature type="compositionally biased region" description="Polar residues" evidence="1">
    <location>
        <begin position="97"/>
        <end position="114"/>
    </location>
</feature>
<keyword evidence="3" id="KW-1185">Reference proteome</keyword>
<gene>
    <name evidence="2" type="ORF">E2C01_053166</name>
</gene>
<dbReference type="EMBL" id="VSRR010016308">
    <property type="protein sequence ID" value="MPC59151.1"/>
    <property type="molecule type" value="Genomic_DNA"/>
</dbReference>
<dbReference type="AlphaFoldDB" id="A0A5B7GGD0"/>
<protein>
    <submittedName>
        <fullName evidence="2">Uncharacterized protein</fullName>
    </submittedName>
</protein>
<feature type="region of interest" description="Disordered" evidence="1">
    <location>
        <begin position="97"/>
        <end position="124"/>
    </location>
</feature>
<accession>A0A5B7GGD0</accession>
<sequence length="124" mass="14044">MPGGKRRCIERREAEGVGVRWFWLSKRTLPRGTLTHSLPYPLPQYTHMHTNNITHALPANPIEVCQQTITQYPLRLAATCPLYSFQYLVTHGITPHRATSSSDPYVMTRQTSTPAFPALPSREA</sequence>